<protein>
    <submittedName>
        <fullName evidence="1">Uncharacterized protein</fullName>
    </submittedName>
</protein>
<dbReference type="AlphaFoldDB" id="A0A9P6DKT6"/>
<dbReference type="Proteomes" id="UP000886523">
    <property type="component" value="Unassembled WGS sequence"/>
</dbReference>
<sequence>MTAITTFIALSTSRYLCYKLSNTAMVARDPIVTCDILSLLVRGAILNRCAPVDSTPPRTGAAPMAP</sequence>
<evidence type="ECO:0000313" key="1">
    <source>
        <dbReference type="EMBL" id="KAF9505342.1"/>
    </source>
</evidence>
<organism evidence="1 2">
    <name type="scientific">Hydnum rufescens UP504</name>
    <dbReference type="NCBI Taxonomy" id="1448309"/>
    <lineage>
        <taxon>Eukaryota</taxon>
        <taxon>Fungi</taxon>
        <taxon>Dikarya</taxon>
        <taxon>Basidiomycota</taxon>
        <taxon>Agaricomycotina</taxon>
        <taxon>Agaricomycetes</taxon>
        <taxon>Cantharellales</taxon>
        <taxon>Hydnaceae</taxon>
        <taxon>Hydnum</taxon>
    </lineage>
</organism>
<reference evidence="1" key="1">
    <citation type="journal article" date="2020" name="Nat. Commun.">
        <title>Large-scale genome sequencing of mycorrhizal fungi provides insights into the early evolution of symbiotic traits.</title>
        <authorList>
            <person name="Miyauchi S."/>
            <person name="Kiss E."/>
            <person name="Kuo A."/>
            <person name="Drula E."/>
            <person name="Kohler A."/>
            <person name="Sanchez-Garcia M."/>
            <person name="Morin E."/>
            <person name="Andreopoulos B."/>
            <person name="Barry K.W."/>
            <person name="Bonito G."/>
            <person name="Buee M."/>
            <person name="Carver A."/>
            <person name="Chen C."/>
            <person name="Cichocki N."/>
            <person name="Clum A."/>
            <person name="Culley D."/>
            <person name="Crous P.W."/>
            <person name="Fauchery L."/>
            <person name="Girlanda M."/>
            <person name="Hayes R.D."/>
            <person name="Keri Z."/>
            <person name="LaButti K."/>
            <person name="Lipzen A."/>
            <person name="Lombard V."/>
            <person name="Magnuson J."/>
            <person name="Maillard F."/>
            <person name="Murat C."/>
            <person name="Nolan M."/>
            <person name="Ohm R.A."/>
            <person name="Pangilinan J."/>
            <person name="Pereira M.F."/>
            <person name="Perotto S."/>
            <person name="Peter M."/>
            <person name="Pfister S."/>
            <person name="Riley R."/>
            <person name="Sitrit Y."/>
            <person name="Stielow J.B."/>
            <person name="Szollosi G."/>
            <person name="Zifcakova L."/>
            <person name="Stursova M."/>
            <person name="Spatafora J.W."/>
            <person name="Tedersoo L."/>
            <person name="Vaario L.M."/>
            <person name="Yamada A."/>
            <person name="Yan M."/>
            <person name="Wang P."/>
            <person name="Xu J."/>
            <person name="Bruns T."/>
            <person name="Baldrian P."/>
            <person name="Vilgalys R."/>
            <person name="Dunand C."/>
            <person name="Henrissat B."/>
            <person name="Grigoriev I.V."/>
            <person name="Hibbett D."/>
            <person name="Nagy L.G."/>
            <person name="Martin F.M."/>
        </authorList>
    </citation>
    <scope>NUCLEOTIDE SEQUENCE</scope>
    <source>
        <strain evidence="1">UP504</strain>
    </source>
</reference>
<accession>A0A9P6DKT6</accession>
<name>A0A9P6DKT6_9AGAM</name>
<comment type="caution">
    <text evidence="1">The sequence shown here is derived from an EMBL/GenBank/DDBJ whole genome shotgun (WGS) entry which is preliminary data.</text>
</comment>
<evidence type="ECO:0000313" key="2">
    <source>
        <dbReference type="Proteomes" id="UP000886523"/>
    </source>
</evidence>
<dbReference type="EMBL" id="MU129158">
    <property type="protein sequence ID" value="KAF9505342.1"/>
    <property type="molecule type" value="Genomic_DNA"/>
</dbReference>
<proteinExistence type="predicted"/>
<gene>
    <name evidence="1" type="ORF">BS47DRAFT_1354013</name>
</gene>
<keyword evidence="2" id="KW-1185">Reference proteome</keyword>